<dbReference type="EMBL" id="CP060412">
    <property type="protein sequence ID" value="QNK00757.1"/>
    <property type="molecule type" value="Genomic_DNA"/>
</dbReference>
<dbReference type="Gene3D" id="3.30.460.40">
    <property type="match status" value="1"/>
</dbReference>
<dbReference type="InterPro" id="IPR043519">
    <property type="entry name" value="NT_sf"/>
</dbReference>
<protein>
    <recommendedName>
        <fullName evidence="3">Nucleotidyltransferase family protein</fullName>
    </recommendedName>
</protein>
<sequence length="164" mass="18009">MSHVTPALYATLAEIVPELHVHCLEPWCLIGSAAALLAGADVTVADVDVLTSHDDAERLMTVWSERREPLHEPAGAERFRSHFARFRFPGLPVEVMGGLELNQGDGWMPVRAGRLTLAGLNGLAVPMPSVDDQIRILESFGREKDVQRATLLRRLAASPLRIVE</sequence>
<dbReference type="RefSeq" id="WP_187056229.1">
    <property type="nucleotide sequence ID" value="NZ_CP060412.1"/>
</dbReference>
<evidence type="ECO:0000313" key="1">
    <source>
        <dbReference type="EMBL" id="QNK00757.1"/>
    </source>
</evidence>
<accession>A0A7G8Q1U9</accession>
<gene>
    <name evidence="1" type="ORF">H8F01_16945</name>
</gene>
<dbReference type="AlphaFoldDB" id="A0A7G8Q1U9"/>
<dbReference type="KEGG" id="dtl:H8F01_16945"/>
<dbReference type="Proteomes" id="UP000515873">
    <property type="component" value="Chromosome"/>
</dbReference>
<name>A0A7G8Q1U9_9GAMM</name>
<dbReference type="SUPFAM" id="SSF81301">
    <property type="entry name" value="Nucleotidyltransferase"/>
    <property type="match status" value="1"/>
</dbReference>
<evidence type="ECO:0008006" key="3">
    <source>
        <dbReference type="Google" id="ProtNLM"/>
    </source>
</evidence>
<evidence type="ECO:0000313" key="2">
    <source>
        <dbReference type="Proteomes" id="UP000515873"/>
    </source>
</evidence>
<proteinExistence type="predicted"/>
<organism evidence="1 2">
    <name type="scientific">Dyella telluris</name>
    <dbReference type="NCBI Taxonomy" id="2763498"/>
    <lineage>
        <taxon>Bacteria</taxon>
        <taxon>Pseudomonadati</taxon>
        <taxon>Pseudomonadota</taxon>
        <taxon>Gammaproteobacteria</taxon>
        <taxon>Lysobacterales</taxon>
        <taxon>Rhodanobacteraceae</taxon>
        <taxon>Dyella</taxon>
    </lineage>
</organism>
<reference evidence="1 2" key="1">
    <citation type="submission" date="2020-08" db="EMBL/GenBank/DDBJ databases">
        <title>Dyella sp. G9 isolated from forest soil.</title>
        <authorList>
            <person name="Fu J."/>
            <person name="Qiu L."/>
        </authorList>
    </citation>
    <scope>NUCLEOTIDE SEQUENCE [LARGE SCALE GENOMIC DNA]</scope>
    <source>
        <strain evidence="1 2">G9</strain>
    </source>
</reference>
<keyword evidence="2" id="KW-1185">Reference proteome</keyword>